<evidence type="ECO:0000256" key="1">
    <source>
        <dbReference type="SAM" id="MobiDB-lite"/>
    </source>
</evidence>
<name>A0ABN1UVH4_9ACTN</name>
<dbReference type="EMBL" id="BAAAKV010000017">
    <property type="protein sequence ID" value="GAA1165573.1"/>
    <property type="molecule type" value="Genomic_DNA"/>
</dbReference>
<sequence>MPGTAARPRATPRSKTSTAPPRKNKEADRTPRATTAEEAAFLALGPGAASWLMEAAASGARRLKPKRAEALALAELHSVAEADRALGTAAIAGRFAENDLISILTYQAGLETVEPTRATEQHSLQPGTSAWSSLGITSDKDEH</sequence>
<gene>
    <name evidence="2" type="ORF">GCM10009654_23080</name>
</gene>
<keyword evidence="3" id="KW-1185">Reference proteome</keyword>
<feature type="compositionally biased region" description="Polar residues" evidence="1">
    <location>
        <begin position="121"/>
        <end position="136"/>
    </location>
</feature>
<proteinExistence type="predicted"/>
<feature type="region of interest" description="Disordered" evidence="1">
    <location>
        <begin position="1"/>
        <end position="34"/>
    </location>
</feature>
<evidence type="ECO:0000313" key="2">
    <source>
        <dbReference type="EMBL" id="GAA1165573.1"/>
    </source>
</evidence>
<organism evidence="2 3">
    <name type="scientific">Streptomyces hebeiensis</name>
    <dbReference type="NCBI Taxonomy" id="229486"/>
    <lineage>
        <taxon>Bacteria</taxon>
        <taxon>Bacillati</taxon>
        <taxon>Actinomycetota</taxon>
        <taxon>Actinomycetes</taxon>
        <taxon>Kitasatosporales</taxon>
        <taxon>Streptomycetaceae</taxon>
        <taxon>Streptomyces</taxon>
    </lineage>
</organism>
<feature type="region of interest" description="Disordered" evidence="1">
    <location>
        <begin position="117"/>
        <end position="143"/>
    </location>
</feature>
<evidence type="ECO:0000313" key="3">
    <source>
        <dbReference type="Proteomes" id="UP001501371"/>
    </source>
</evidence>
<reference evidence="2 3" key="1">
    <citation type="journal article" date="2019" name="Int. J. Syst. Evol. Microbiol.">
        <title>The Global Catalogue of Microorganisms (GCM) 10K type strain sequencing project: providing services to taxonomists for standard genome sequencing and annotation.</title>
        <authorList>
            <consortium name="The Broad Institute Genomics Platform"/>
            <consortium name="The Broad Institute Genome Sequencing Center for Infectious Disease"/>
            <person name="Wu L."/>
            <person name="Ma J."/>
        </authorList>
    </citation>
    <scope>NUCLEOTIDE SEQUENCE [LARGE SCALE GENOMIC DNA]</scope>
    <source>
        <strain evidence="2 3">JCM 12696</strain>
    </source>
</reference>
<dbReference type="Proteomes" id="UP001501371">
    <property type="component" value="Unassembled WGS sequence"/>
</dbReference>
<accession>A0ABN1UVH4</accession>
<protein>
    <submittedName>
        <fullName evidence="2">Uncharacterized protein</fullName>
    </submittedName>
</protein>
<comment type="caution">
    <text evidence="2">The sequence shown here is derived from an EMBL/GenBank/DDBJ whole genome shotgun (WGS) entry which is preliminary data.</text>
</comment>